<gene>
    <name evidence="2" type="ORF">FYJ75_09085</name>
</gene>
<organism evidence="2 3">
    <name type="scientific">Roseburia porci</name>
    <dbReference type="NCBI Taxonomy" id="2605790"/>
    <lineage>
        <taxon>Bacteria</taxon>
        <taxon>Bacillati</taxon>
        <taxon>Bacillota</taxon>
        <taxon>Clostridia</taxon>
        <taxon>Lachnospirales</taxon>
        <taxon>Lachnospiraceae</taxon>
        <taxon>Roseburia</taxon>
    </lineage>
</organism>
<dbReference type="RefSeq" id="WP_154430139.1">
    <property type="nucleotide sequence ID" value="NZ_VUNI01000014.1"/>
</dbReference>
<proteinExistence type="predicted"/>
<accession>A0A6L5YRU9</accession>
<evidence type="ECO:0000313" key="2">
    <source>
        <dbReference type="EMBL" id="MST75180.1"/>
    </source>
</evidence>
<evidence type="ECO:0000256" key="1">
    <source>
        <dbReference type="SAM" id="MobiDB-lite"/>
    </source>
</evidence>
<feature type="compositionally biased region" description="Polar residues" evidence="1">
    <location>
        <begin position="371"/>
        <end position="389"/>
    </location>
</feature>
<comment type="caution">
    <text evidence="2">The sequence shown here is derived from an EMBL/GenBank/DDBJ whole genome shotgun (WGS) entry which is preliminary data.</text>
</comment>
<name>A0A6L5YRU9_9FIRM</name>
<reference evidence="2 3" key="1">
    <citation type="submission" date="2019-08" db="EMBL/GenBank/DDBJ databases">
        <title>In-depth cultivation of the pig gut microbiome towards novel bacterial diversity and tailored functional studies.</title>
        <authorList>
            <person name="Wylensek D."/>
            <person name="Hitch T.C.A."/>
            <person name="Clavel T."/>
        </authorList>
    </citation>
    <scope>NUCLEOTIDE SEQUENCE [LARGE SCALE GENOMIC DNA]</scope>
    <source>
        <strain evidence="2 3">MUC/MUC-530-WT-4D</strain>
    </source>
</reference>
<dbReference type="Pfam" id="PF19753">
    <property type="entry name" value="DUF6240"/>
    <property type="match status" value="2"/>
</dbReference>
<dbReference type="Proteomes" id="UP000474024">
    <property type="component" value="Unassembled WGS sequence"/>
</dbReference>
<keyword evidence="3" id="KW-1185">Reference proteome</keyword>
<dbReference type="InterPro" id="IPR046207">
    <property type="entry name" value="DUF6240"/>
</dbReference>
<feature type="region of interest" description="Disordered" evidence="1">
    <location>
        <begin position="371"/>
        <end position="390"/>
    </location>
</feature>
<protein>
    <submittedName>
        <fullName evidence="2">Uncharacterized protein</fullName>
    </submittedName>
</protein>
<dbReference type="AlphaFoldDB" id="A0A6L5YRU9"/>
<sequence>MKIEQSNNMDQVVKNAGNPGNNGIAAYFAEQTRETGIAGQAGIFSKSQEAAKVSDAGNIQVKNPTYGRPEDETKTVSEQLEQEMGKDSLNHKNEMVVLSNTLSADDYRELQKEGFSLNDTDSHTIITVTDKIKAVLAKAGVDISAYGDELDMDELEQITGSSAVARDIVQKLKAADLPSGEDQVKDVENAYTQAASVDGLQDETMDYLVRNQKEPTIENVYKAQYSGGSSRMVSREDASTQYDDLETQIRQVLSDAGIEPDTDSINLGKWMIANDLPLTKENITYLQQLSELSGNLADPAGDKDWILDSEIQAIEEGKSASQAYLIPGFSMMDQANDAKNVIDQANDDDIRFCQKHDLPVTIANLRYAQSTRNTSDSENNTSDAQQKPQADSVIYTGQEATDAAFITAKRQLEETRLMMTTQANYALLKKGISIDTAPLEELVSQLKEQENAYHAQLLGESQNVEVSEKAAQLTESSIMIERLKMQPAYVLTLENVKNPTIRSLDAAGSALQSALKNAGQSYETLWTAPRKDRGDSIQKAFQNVDDILRDLGMDTSEANERAVRILAYNQTELTEENIKTIRQADETVQRTFSSMSPAVTLEMIRRGINPLDMDLTKLNETAEDIRTDLGYEDHERFSKYLWKLEKKNAITEEERTSYIGIYRLINQVDQTDGAVIGALIGQGADLSMRNLLSAVRTHHKNNMDYTVDDEFDGVSGSRTGMAIDEQIETAYQSYCIKDIKENLSPIALSSETMKGWEDMTPDQMKEALQKALEDPQEEQAEDAYAKEMLAEYEKTVEVPEQIYEILDQYDIPNTMTNVMAYQRMTMDQNQMFRDLFRSSGDGKEEKVEDLKEKVLENFAEAVENPQELADAQETLAEVAENVMKTMIIENDQVSALDLKELRLMSTQFALCAKQAKEENYMIPMQTGDSITGVSLKIVRGTKDQGFVDIMFRGEMMGKVAASFQAKENGISGMIATDDPDTRELLADHMGLFAEALGEDSNEAVDISVAYVKDLDLSNYRHTTETTETKSPVQTRRLYHIAESFLSTVKELTDGGF</sequence>
<dbReference type="EMBL" id="VUNI01000014">
    <property type="protein sequence ID" value="MST75180.1"/>
    <property type="molecule type" value="Genomic_DNA"/>
</dbReference>
<evidence type="ECO:0000313" key="3">
    <source>
        <dbReference type="Proteomes" id="UP000474024"/>
    </source>
</evidence>